<keyword evidence="6" id="KW-0119">Carbohydrate metabolism</keyword>
<keyword evidence="7" id="KW-0624">Polysaccharide degradation</keyword>
<evidence type="ECO:0000256" key="4">
    <source>
        <dbReference type="ARBA" id="ARBA00022729"/>
    </source>
</evidence>
<dbReference type="Pfam" id="PF10503">
    <property type="entry name" value="Esterase_PHB"/>
    <property type="match status" value="1"/>
</dbReference>
<dbReference type="PANTHER" id="PTHR38050">
    <property type="match status" value="1"/>
</dbReference>
<evidence type="ECO:0000313" key="9">
    <source>
        <dbReference type="EMBL" id="MDQ1121899.1"/>
    </source>
</evidence>
<evidence type="ECO:0000256" key="2">
    <source>
        <dbReference type="ARBA" id="ARBA00022525"/>
    </source>
</evidence>
<keyword evidence="2" id="KW-0964">Secreted</keyword>
<keyword evidence="10" id="KW-1185">Reference proteome</keyword>
<keyword evidence="5" id="KW-0378">Hydrolase</keyword>
<dbReference type="InterPro" id="IPR010126">
    <property type="entry name" value="Esterase_phb"/>
</dbReference>
<gene>
    <name evidence="9" type="ORF">QE412_000472</name>
</gene>
<evidence type="ECO:0000256" key="6">
    <source>
        <dbReference type="ARBA" id="ARBA00023277"/>
    </source>
</evidence>
<evidence type="ECO:0000256" key="8">
    <source>
        <dbReference type="SAM" id="MobiDB-lite"/>
    </source>
</evidence>
<dbReference type="InterPro" id="IPR029058">
    <property type="entry name" value="AB_hydrolase_fold"/>
</dbReference>
<evidence type="ECO:0000313" key="10">
    <source>
        <dbReference type="Proteomes" id="UP001226691"/>
    </source>
</evidence>
<dbReference type="RefSeq" id="WP_307479671.1">
    <property type="nucleotide sequence ID" value="NZ_JAUTBF010000001.1"/>
</dbReference>
<organism evidence="9 10">
    <name type="scientific">Microbacterium trichothecenolyticum</name>
    <name type="common">Aureobacterium trichothecenolyticum</name>
    <dbReference type="NCBI Taxonomy" id="69370"/>
    <lineage>
        <taxon>Bacteria</taxon>
        <taxon>Bacillati</taxon>
        <taxon>Actinomycetota</taxon>
        <taxon>Actinomycetes</taxon>
        <taxon>Micrococcales</taxon>
        <taxon>Microbacteriaceae</taxon>
        <taxon>Microbacterium</taxon>
    </lineage>
</organism>
<proteinExistence type="predicted"/>
<evidence type="ECO:0000256" key="3">
    <source>
        <dbReference type="ARBA" id="ARBA00022651"/>
    </source>
</evidence>
<evidence type="ECO:0000256" key="7">
    <source>
        <dbReference type="ARBA" id="ARBA00023326"/>
    </source>
</evidence>
<sequence length="380" mass="37958">MTAAADVDAAERDGVDSIPAARAGEPAGERSGRVKGVSRTISAVPHRHLLPALLAACLALAGCGAAAAGAAGSSPSAAGTLSVAGAPDSASPAASAHVDAAAASGCGRDTSAAGSTSTRTVTVGGTARSARLHVPSGYDGTTPTPVILAFVGHGMSIDKLERFSDLDDSGDLVLYPQPAGTDPQNGWQSAPYASGQDDVAFVSALIDDIEAHACVDVTRVFAAGISNGGGFTALLSCALPARIAAFAVVSGAIYPANDPPCPTTAAVPVVEFHGTNDPVIAYDGGTSHGSQLEPVTQWTTEQAQRSGCSASPTITQIGSDVVEQQWCGCQGRGAMTHYRIEGGGHTWPGATATSGPGATTQTISATRIIEDFFTAHPLPS</sequence>
<dbReference type="Gene3D" id="3.40.50.1820">
    <property type="entry name" value="alpha/beta hydrolase"/>
    <property type="match status" value="1"/>
</dbReference>
<dbReference type="EMBL" id="JAUTBF010000001">
    <property type="protein sequence ID" value="MDQ1121899.1"/>
    <property type="molecule type" value="Genomic_DNA"/>
</dbReference>
<comment type="subcellular location">
    <subcellularLocation>
        <location evidence="1">Secreted</location>
    </subcellularLocation>
</comment>
<evidence type="ECO:0000256" key="1">
    <source>
        <dbReference type="ARBA" id="ARBA00004613"/>
    </source>
</evidence>
<reference evidence="9 10" key="1">
    <citation type="submission" date="2023-07" db="EMBL/GenBank/DDBJ databases">
        <title>Functional and genomic diversity of the sorghum phyllosphere microbiome.</title>
        <authorList>
            <person name="Shade A."/>
        </authorList>
    </citation>
    <scope>NUCLEOTIDE SEQUENCE [LARGE SCALE GENOMIC DNA]</scope>
    <source>
        <strain evidence="9 10">SORGH_AS_1207</strain>
    </source>
</reference>
<keyword evidence="3" id="KW-0858">Xylan degradation</keyword>
<dbReference type="InterPro" id="IPR043595">
    <property type="entry name" value="FaeB/C/D"/>
</dbReference>
<keyword evidence="4" id="KW-0732">Signal</keyword>
<dbReference type="Proteomes" id="UP001226691">
    <property type="component" value="Unassembled WGS sequence"/>
</dbReference>
<feature type="region of interest" description="Disordered" evidence="8">
    <location>
        <begin position="1"/>
        <end position="35"/>
    </location>
</feature>
<feature type="region of interest" description="Disordered" evidence="8">
    <location>
        <begin position="105"/>
        <end position="126"/>
    </location>
</feature>
<accession>A0ABU0TQG1</accession>
<comment type="caution">
    <text evidence="9">The sequence shown here is derived from an EMBL/GenBank/DDBJ whole genome shotgun (WGS) entry which is preliminary data.</text>
</comment>
<dbReference type="SUPFAM" id="SSF53474">
    <property type="entry name" value="alpha/beta-Hydrolases"/>
    <property type="match status" value="1"/>
</dbReference>
<dbReference type="PANTHER" id="PTHR38050:SF2">
    <property type="entry name" value="FERULOYL ESTERASE C-RELATED"/>
    <property type="match status" value="1"/>
</dbReference>
<protein>
    <submittedName>
        <fullName evidence="9">Polyhydroxybutyrate depolymerase</fullName>
    </submittedName>
</protein>
<name>A0ABU0TQG1_MICTR</name>
<evidence type="ECO:0000256" key="5">
    <source>
        <dbReference type="ARBA" id="ARBA00022801"/>
    </source>
</evidence>